<reference evidence="4 5" key="1">
    <citation type="submission" date="2015-03" db="EMBL/GenBank/DDBJ databases">
        <authorList>
            <consortium name="Pathogen Informatics"/>
        </authorList>
    </citation>
    <scope>NUCLEOTIDE SEQUENCE [LARGE SCALE GENOMIC DNA]</scope>
    <source>
        <strain evidence="2 6">Bir 185</strain>
        <strain evidence="1 5">C09601061</strain>
        <strain evidence="4">N09902308</strain>
    </source>
</reference>
<dbReference type="Proteomes" id="UP000046680">
    <property type="component" value="Unassembled WGS sequence"/>
</dbReference>
<name>A0A654TVC6_MYCTX</name>
<sequence>MVLELVAKTFGERLSGIGTHWRCGYEDEFVAAESGDQALANECVTDPLGEHMDELVTGGVAQVVVDGLEAVQVEK</sequence>
<organism evidence="1 5">
    <name type="scientific">Mycobacterium tuberculosis</name>
    <dbReference type="NCBI Taxonomy" id="1773"/>
    <lineage>
        <taxon>Bacteria</taxon>
        <taxon>Bacillati</taxon>
        <taxon>Actinomycetota</taxon>
        <taxon>Actinomycetes</taxon>
        <taxon>Mycobacteriales</taxon>
        <taxon>Mycobacteriaceae</taxon>
        <taxon>Mycobacterium</taxon>
        <taxon>Mycobacterium tuberculosis complex</taxon>
    </lineage>
</organism>
<reference evidence="3" key="2">
    <citation type="submission" date="2015-03" db="EMBL/GenBank/DDBJ databases">
        <authorList>
            <consortium name="Pathogen Informatics"/>
            <person name="Murphy D."/>
        </authorList>
    </citation>
    <scope>NUCLEOTIDE SEQUENCE</scope>
    <source>
        <strain evidence="3">N09902308</strain>
    </source>
</reference>
<protein>
    <submittedName>
        <fullName evidence="1">Uncharacterized protein</fullName>
    </submittedName>
</protein>
<dbReference type="EMBL" id="CNFT01001250">
    <property type="protein sequence ID" value="CKT06419.1"/>
    <property type="molecule type" value="Genomic_DNA"/>
</dbReference>
<evidence type="ECO:0000313" key="2">
    <source>
        <dbReference type="EMBL" id="CKT06419.1"/>
    </source>
</evidence>
<evidence type="ECO:0000313" key="6">
    <source>
        <dbReference type="Proteomes" id="UP000050164"/>
    </source>
</evidence>
<evidence type="ECO:0000313" key="5">
    <source>
        <dbReference type="Proteomes" id="UP000046680"/>
    </source>
</evidence>
<proteinExistence type="predicted"/>
<dbReference type="EMBL" id="CSBK01000753">
    <property type="protein sequence ID" value="COX86487.1"/>
    <property type="molecule type" value="Genomic_DNA"/>
</dbReference>
<gene>
    <name evidence="1" type="ORF">ERS007657_00033</name>
    <name evidence="3" type="ORF">ERS007739_01816</name>
    <name evidence="2" type="ORF">ERS027659_03910</name>
</gene>
<dbReference type="Proteomes" id="UP000039021">
    <property type="component" value="Unassembled WGS sequence"/>
</dbReference>
<evidence type="ECO:0000313" key="4">
    <source>
        <dbReference type="Proteomes" id="UP000039021"/>
    </source>
</evidence>
<evidence type="ECO:0000313" key="3">
    <source>
        <dbReference type="EMBL" id="COX86487.1"/>
    </source>
</evidence>
<dbReference type="Proteomes" id="UP000050164">
    <property type="component" value="Unassembled WGS sequence"/>
</dbReference>
<accession>A0A654TVC6</accession>
<dbReference type="EMBL" id="CGCX01000005">
    <property type="protein sequence ID" value="CFR64361.1"/>
    <property type="molecule type" value="Genomic_DNA"/>
</dbReference>
<dbReference type="AlphaFoldDB" id="A0A654TVC6"/>
<evidence type="ECO:0000313" key="1">
    <source>
        <dbReference type="EMBL" id="CFR64361.1"/>
    </source>
</evidence>